<proteinExistence type="predicted"/>
<dbReference type="CDD" id="cd00130">
    <property type="entry name" value="PAS"/>
    <property type="match status" value="1"/>
</dbReference>
<sequence>MNSEGIIITDADQLIIFANHAAEELVGYTEEEMLGRNCRFLQGRDTDAETVLNIHASLAAEKTFRGIILNYRSDGEAFWNDLTITPIRGADDNLTHFVSVQRNISELVTLRENLREQIRREQREAETARLLLKVARTFGAYSNVSDLADAVAEEVRVVCAADRSVVQLWESSPEQQQTISWSGWPSHLSDEESLLSLAALELPEVAALVSAGRPALFGSDAPEQMRRLFTSLGIVACAAMPLMARSELHGVVLVYWATSAPTPGLGEMILNRLEGLGNIAAVALENAKLLDQAIWTSTHDSLTGLPDRLLFTNSLRSELSASSTSSDDIAVLYVDIDDFKRTNDTLGHHAGDIVMRHLAAALLEAVHGSDAARDSDVVARLGGDEFVVLLSAENAQAKAETVIAQLRLNLDSPLRIDGRDVFVSASVGCAVSENLDVSLDVDAQALSLLARADEAMYRAKTSRIGAPQRGLHPSELIIDSELHGAVVRGEFTAYFQPQLEHHHRRRSTRAMAQPRPRPRLARRIRPNRGEKWCDSRNRCGNAPPSLRPAARTTRLATPTGRFSQCVRRATHETRLHRDRSQNP</sequence>
<keyword evidence="1" id="KW-0175">Coiled coil</keyword>
<dbReference type="InterPro" id="IPR029016">
    <property type="entry name" value="GAF-like_dom_sf"/>
</dbReference>
<dbReference type="PROSITE" id="PS50887">
    <property type="entry name" value="GGDEF"/>
    <property type="match status" value="1"/>
</dbReference>
<dbReference type="NCBIfam" id="TIGR00254">
    <property type="entry name" value="GGDEF"/>
    <property type="match status" value="1"/>
</dbReference>
<organism evidence="6 7">
    <name type="scientific">Subtercola frigoramans</name>
    <dbReference type="NCBI Taxonomy" id="120298"/>
    <lineage>
        <taxon>Bacteria</taxon>
        <taxon>Bacillati</taxon>
        <taxon>Actinomycetota</taxon>
        <taxon>Actinomycetes</taxon>
        <taxon>Micrococcales</taxon>
        <taxon>Microbacteriaceae</taxon>
        <taxon>Subtercola</taxon>
    </lineage>
</organism>
<dbReference type="CDD" id="cd01949">
    <property type="entry name" value="GGDEF"/>
    <property type="match status" value="1"/>
</dbReference>
<feature type="domain" description="GGDEF" evidence="5">
    <location>
        <begin position="327"/>
        <end position="474"/>
    </location>
</feature>
<dbReference type="Pfam" id="PF01590">
    <property type="entry name" value="GAF"/>
    <property type="match status" value="1"/>
</dbReference>
<dbReference type="Gene3D" id="3.30.450.40">
    <property type="match status" value="1"/>
</dbReference>
<evidence type="ECO:0000259" key="5">
    <source>
        <dbReference type="PROSITE" id="PS50887"/>
    </source>
</evidence>
<dbReference type="InterPro" id="IPR035965">
    <property type="entry name" value="PAS-like_dom_sf"/>
</dbReference>
<dbReference type="SUPFAM" id="SSF55785">
    <property type="entry name" value="PYP-like sensor domain (PAS domain)"/>
    <property type="match status" value="1"/>
</dbReference>
<reference evidence="6 7" key="1">
    <citation type="submission" date="2021-01" db="EMBL/GenBank/DDBJ databases">
        <title>Sequencing the genomes of 1000 actinobacteria strains.</title>
        <authorList>
            <person name="Klenk H.-P."/>
        </authorList>
    </citation>
    <scope>NUCLEOTIDE SEQUENCE [LARGE SCALE GENOMIC DNA]</scope>
    <source>
        <strain evidence="6 7">DSM 13057</strain>
    </source>
</reference>
<dbReference type="PANTHER" id="PTHR46663:SF3">
    <property type="entry name" value="SLL0267 PROTEIN"/>
    <property type="match status" value="1"/>
</dbReference>
<dbReference type="PANTHER" id="PTHR46663">
    <property type="entry name" value="DIGUANYLATE CYCLASE DGCT-RELATED"/>
    <property type="match status" value="1"/>
</dbReference>
<comment type="caution">
    <text evidence="6">The sequence shown here is derived from an EMBL/GenBank/DDBJ whole genome shotgun (WGS) entry which is preliminary data.</text>
</comment>
<dbReference type="SMART" id="SM00267">
    <property type="entry name" value="GGDEF"/>
    <property type="match status" value="1"/>
</dbReference>
<protein>
    <submittedName>
        <fullName evidence="6">Diguanylate cyclase (GGDEF)-like protein/PAS domain S-box-containing protein</fullName>
    </submittedName>
</protein>
<feature type="domain" description="PAS" evidence="3">
    <location>
        <begin position="1"/>
        <end position="37"/>
    </location>
</feature>
<feature type="domain" description="PAC" evidence="4">
    <location>
        <begin position="62"/>
        <end position="116"/>
    </location>
</feature>
<dbReference type="PROSITE" id="PS50113">
    <property type="entry name" value="PAC"/>
    <property type="match status" value="1"/>
</dbReference>
<evidence type="ECO:0000313" key="6">
    <source>
        <dbReference type="EMBL" id="MBM7470741.1"/>
    </source>
</evidence>
<keyword evidence="7" id="KW-1185">Reference proteome</keyword>
<feature type="compositionally biased region" description="Low complexity" evidence="2">
    <location>
        <begin position="547"/>
        <end position="556"/>
    </location>
</feature>
<dbReference type="InterPro" id="IPR000700">
    <property type="entry name" value="PAS-assoc_C"/>
</dbReference>
<dbReference type="SUPFAM" id="SSF55781">
    <property type="entry name" value="GAF domain-like"/>
    <property type="match status" value="1"/>
</dbReference>
<dbReference type="SUPFAM" id="SSF55073">
    <property type="entry name" value="Nucleotide cyclase"/>
    <property type="match status" value="1"/>
</dbReference>
<dbReference type="InterPro" id="IPR003018">
    <property type="entry name" value="GAF"/>
</dbReference>
<accession>A0ABS2L0Y0</accession>
<dbReference type="InterPro" id="IPR000014">
    <property type="entry name" value="PAS"/>
</dbReference>
<gene>
    <name evidence="6" type="ORF">JOE66_000375</name>
</gene>
<evidence type="ECO:0000313" key="7">
    <source>
        <dbReference type="Proteomes" id="UP000776164"/>
    </source>
</evidence>
<dbReference type="SMART" id="SM00086">
    <property type="entry name" value="PAC"/>
    <property type="match status" value="1"/>
</dbReference>
<name>A0ABS2L0Y0_9MICO</name>
<dbReference type="Gene3D" id="3.30.70.270">
    <property type="match status" value="1"/>
</dbReference>
<feature type="region of interest" description="Disordered" evidence="2">
    <location>
        <begin position="536"/>
        <end position="556"/>
    </location>
</feature>
<evidence type="ECO:0000259" key="4">
    <source>
        <dbReference type="PROSITE" id="PS50113"/>
    </source>
</evidence>
<dbReference type="InterPro" id="IPR052163">
    <property type="entry name" value="DGC-Regulatory_Protein"/>
</dbReference>
<evidence type="ECO:0000256" key="1">
    <source>
        <dbReference type="SAM" id="Coils"/>
    </source>
</evidence>
<dbReference type="PROSITE" id="PS50112">
    <property type="entry name" value="PAS"/>
    <property type="match status" value="1"/>
</dbReference>
<feature type="coiled-coil region" evidence="1">
    <location>
        <begin position="104"/>
        <end position="131"/>
    </location>
</feature>
<dbReference type="Gene3D" id="3.30.450.20">
    <property type="entry name" value="PAS domain"/>
    <property type="match status" value="1"/>
</dbReference>
<dbReference type="NCBIfam" id="TIGR00229">
    <property type="entry name" value="sensory_box"/>
    <property type="match status" value="1"/>
</dbReference>
<dbReference type="EMBL" id="JAFBBU010000001">
    <property type="protein sequence ID" value="MBM7470741.1"/>
    <property type="molecule type" value="Genomic_DNA"/>
</dbReference>
<dbReference type="Pfam" id="PF00990">
    <property type="entry name" value="GGDEF"/>
    <property type="match status" value="1"/>
</dbReference>
<dbReference type="Proteomes" id="UP000776164">
    <property type="component" value="Unassembled WGS sequence"/>
</dbReference>
<dbReference type="InterPro" id="IPR029787">
    <property type="entry name" value="Nucleotide_cyclase"/>
</dbReference>
<dbReference type="InterPro" id="IPR001610">
    <property type="entry name" value="PAC"/>
</dbReference>
<evidence type="ECO:0000256" key="2">
    <source>
        <dbReference type="SAM" id="MobiDB-lite"/>
    </source>
</evidence>
<dbReference type="InterPro" id="IPR043128">
    <property type="entry name" value="Rev_trsase/Diguanyl_cyclase"/>
</dbReference>
<evidence type="ECO:0000259" key="3">
    <source>
        <dbReference type="PROSITE" id="PS50112"/>
    </source>
</evidence>
<dbReference type="Pfam" id="PF13426">
    <property type="entry name" value="PAS_9"/>
    <property type="match status" value="1"/>
</dbReference>
<dbReference type="InterPro" id="IPR000160">
    <property type="entry name" value="GGDEF_dom"/>
</dbReference>